<evidence type="ECO:0000313" key="2">
    <source>
        <dbReference type="EMBL" id="MDV7024157.1"/>
    </source>
</evidence>
<name>A0ABU4E4V4_9ENTR</name>
<gene>
    <name evidence="2" type="primary">hemP</name>
    <name evidence="2" type="ORF">R4P48_15895</name>
</gene>
<reference evidence="2 3" key="1">
    <citation type="submission" date="2023-10" db="EMBL/GenBank/DDBJ databases">
        <authorList>
            <person name="Dale J."/>
        </authorList>
    </citation>
    <scope>NUCLEOTIDE SEQUENCE [LARGE SCALE GENOMIC DNA]</scope>
    <source>
        <strain evidence="2 3">2023EL-00970</strain>
    </source>
</reference>
<proteinExistence type="predicted"/>
<accession>A0ABU4E4V4</accession>
<dbReference type="Gene3D" id="2.10.70.10">
    <property type="entry name" value="Complement Module, domain 1"/>
    <property type="match status" value="1"/>
</dbReference>
<sequence>MSFLNIMMQLEKAPGSGTTPKNAADNATAPRQIDSKTLLGPDGRITIVHDGQHYLLRQTQAGKLILTK</sequence>
<dbReference type="NCBIfam" id="NF007559">
    <property type="entry name" value="PRK10183.1"/>
    <property type="match status" value="1"/>
</dbReference>
<comment type="caution">
    <text evidence="2">The sequence shown here is derived from an EMBL/GenBank/DDBJ whole genome shotgun (WGS) entry which is preliminary data.</text>
</comment>
<evidence type="ECO:0000313" key="3">
    <source>
        <dbReference type="Proteomes" id="UP001187066"/>
    </source>
</evidence>
<dbReference type="Pfam" id="PF10636">
    <property type="entry name" value="hemP"/>
    <property type="match status" value="1"/>
</dbReference>
<evidence type="ECO:0000256" key="1">
    <source>
        <dbReference type="SAM" id="MobiDB-lite"/>
    </source>
</evidence>
<dbReference type="Proteomes" id="UP001187066">
    <property type="component" value="Unassembled WGS sequence"/>
</dbReference>
<organism evidence="2 3">
    <name type="scientific">Atlantibacter subterraneus</name>
    <dbReference type="NCBI Taxonomy" id="255519"/>
    <lineage>
        <taxon>Bacteria</taxon>
        <taxon>Pseudomonadati</taxon>
        <taxon>Pseudomonadota</taxon>
        <taxon>Gammaproteobacteria</taxon>
        <taxon>Enterobacterales</taxon>
        <taxon>Enterobacteriaceae</taxon>
        <taxon>Atlantibacter</taxon>
    </lineage>
</organism>
<dbReference type="EMBL" id="JAWLOF010000011">
    <property type="protein sequence ID" value="MDV7024157.1"/>
    <property type="molecule type" value="Genomic_DNA"/>
</dbReference>
<dbReference type="InterPro" id="IPR019600">
    <property type="entry name" value="Hemin_uptake_protein_HemP"/>
</dbReference>
<keyword evidence="3" id="KW-1185">Reference proteome</keyword>
<protein>
    <submittedName>
        <fullName evidence="2">Hemin uptake protein HemP</fullName>
    </submittedName>
</protein>
<feature type="region of interest" description="Disordered" evidence="1">
    <location>
        <begin position="12"/>
        <end position="36"/>
    </location>
</feature>